<evidence type="ECO:0000313" key="8">
    <source>
        <dbReference type="Proteomes" id="UP000094527"/>
    </source>
</evidence>
<dbReference type="OrthoDB" id="125347at2759"/>
<dbReference type="Gene3D" id="1.10.10.10">
    <property type="entry name" value="Winged helix-like DNA-binding domain superfamily/Winged helix DNA-binding domain"/>
    <property type="match status" value="1"/>
</dbReference>
<dbReference type="EMBL" id="LJIJ01007298">
    <property type="protein sequence ID" value="ODM86777.1"/>
    <property type="molecule type" value="Genomic_DNA"/>
</dbReference>
<dbReference type="AlphaFoldDB" id="A0A1D2M1E6"/>
<dbReference type="SUPFAM" id="SSF46689">
    <property type="entry name" value="Homeodomain-like"/>
    <property type="match status" value="2"/>
</dbReference>
<evidence type="ECO:0000256" key="2">
    <source>
        <dbReference type="ARBA" id="ARBA00023125"/>
    </source>
</evidence>
<proteinExistence type="predicted"/>
<dbReference type="PROSITE" id="PS51253">
    <property type="entry name" value="HTH_CENPB"/>
    <property type="match status" value="1"/>
</dbReference>
<evidence type="ECO:0000313" key="7">
    <source>
        <dbReference type="EMBL" id="ODM86777.1"/>
    </source>
</evidence>
<feature type="domain" description="HTH psq-type" evidence="5">
    <location>
        <begin position="1"/>
        <end position="52"/>
    </location>
</feature>
<dbReference type="InterPro" id="IPR036388">
    <property type="entry name" value="WH-like_DNA-bd_sf"/>
</dbReference>
<dbReference type="InterPro" id="IPR009057">
    <property type="entry name" value="Homeodomain-like_sf"/>
</dbReference>
<evidence type="ECO:0000256" key="3">
    <source>
        <dbReference type="ARBA" id="ARBA00023242"/>
    </source>
</evidence>
<keyword evidence="2 4" id="KW-0238">DNA-binding</keyword>
<keyword evidence="8" id="KW-1185">Reference proteome</keyword>
<dbReference type="PROSITE" id="PS50960">
    <property type="entry name" value="HTH_PSQ"/>
    <property type="match status" value="1"/>
</dbReference>
<reference evidence="7 8" key="1">
    <citation type="journal article" date="2016" name="Genome Biol. Evol.">
        <title>Gene Family Evolution Reflects Adaptation to Soil Environmental Stressors in the Genome of the Collembolan Orchesella cincta.</title>
        <authorList>
            <person name="Faddeeva-Vakhrusheva A."/>
            <person name="Derks M.F."/>
            <person name="Anvar S.Y."/>
            <person name="Agamennone V."/>
            <person name="Suring W."/>
            <person name="Smit S."/>
            <person name="van Straalen N.M."/>
            <person name="Roelofs D."/>
        </authorList>
    </citation>
    <scope>NUCLEOTIDE SEQUENCE [LARGE SCALE GENOMIC DNA]</scope>
    <source>
        <tissue evidence="7">Mixed pool</tissue>
    </source>
</reference>
<feature type="DNA-binding region" description="H-T-H motif" evidence="4">
    <location>
        <begin position="28"/>
        <end position="48"/>
    </location>
</feature>
<feature type="domain" description="HTH CENPB-type" evidence="6">
    <location>
        <begin position="62"/>
        <end position="133"/>
    </location>
</feature>
<dbReference type="Pfam" id="PF04218">
    <property type="entry name" value="CENP-B_N"/>
    <property type="match status" value="1"/>
</dbReference>
<dbReference type="PANTHER" id="PTHR19303">
    <property type="entry name" value="TRANSPOSON"/>
    <property type="match status" value="1"/>
</dbReference>
<feature type="non-terminal residue" evidence="7">
    <location>
        <position position="334"/>
    </location>
</feature>
<evidence type="ECO:0000256" key="1">
    <source>
        <dbReference type="ARBA" id="ARBA00004123"/>
    </source>
</evidence>
<dbReference type="GO" id="GO:0005634">
    <property type="term" value="C:nucleus"/>
    <property type="evidence" value="ECO:0007669"/>
    <property type="project" value="UniProtKB-SubCell"/>
</dbReference>
<accession>A0A1D2M1E6</accession>
<sequence>MSKKVKRNSFSLADKLKIIQKFEGGMTKASISRTMGIPKSTIIRICQDKEGIKSQNVQFNADFKKVRKCQFPKVDSCLLEWFKLQRSRHIPVNGPLLQEKAKEFASLDGIPNFEASNGWLDSWKKRHGITFKLLSGESSAVDTTRVTSWLEDDWPRLRDSYLDKDIFNADETGLFYRLLPDKTHEYKKQTCFGGKKSKERLFRFAVRKCHGIRQTEATRYRKISETKMFFSHKKLSIASCHLQVKQECLDDVSDFRGMVGERVDRTTCAIAHRHRKILLTPLEAAPTVVAAVHASFQMLNFRVLPDIIEHELAAWRRITEAKPLHSRMRLQQWR</sequence>
<dbReference type="GO" id="GO:0003677">
    <property type="term" value="F:DNA binding"/>
    <property type="evidence" value="ECO:0007669"/>
    <property type="project" value="UniProtKB-UniRule"/>
</dbReference>
<evidence type="ECO:0000256" key="4">
    <source>
        <dbReference type="PROSITE-ProRule" id="PRU00320"/>
    </source>
</evidence>
<dbReference type="InterPro" id="IPR006600">
    <property type="entry name" value="HTH_CenpB_DNA-bd_dom"/>
</dbReference>
<dbReference type="InterPro" id="IPR007889">
    <property type="entry name" value="HTH_Psq"/>
</dbReference>
<evidence type="ECO:0000259" key="5">
    <source>
        <dbReference type="PROSITE" id="PS50960"/>
    </source>
</evidence>
<dbReference type="PANTHER" id="PTHR19303:SF73">
    <property type="entry name" value="PROTEIN PDC2"/>
    <property type="match status" value="1"/>
</dbReference>
<organism evidence="7 8">
    <name type="scientific">Orchesella cincta</name>
    <name type="common">Springtail</name>
    <name type="synonym">Podura cincta</name>
    <dbReference type="NCBI Taxonomy" id="48709"/>
    <lineage>
        <taxon>Eukaryota</taxon>
        <taxon>Metazoa</taxon>
        <taxon>Ecdysozoa</taxon>
        <taxon>Arthropoda</taxon>
        <taxon>Hexapoda</taxon>
        <taxon>Collembola</taxon>
        <taxon>Entomobryomorpha</taxon>
        <taxon>Entomobryoidea</taxon>
        <taxon>Orchesellidae</taxon>
        <taxon>Orchesellinae</taxon>
        <taxon>Orchesella</taxon>
    </lineage>
</organism>
<comment type="subcellular location">
    <subcellularLocation>
        <location evidence="1 4">Nucleus</location>
    </subcellularLocation>
</comment>
<dbReference type="Gene3D" id="1.10.10.60">
    <property type="entry name" value="Homeodomain-like"/>
    <property type="match status" value="1"/>
</dbReference>
<protein>
    <submittedName>
        <fullName evidence="7">Tigger transposable element-derived protein 4</fullName>
    </submittedName>
</protein>
<dbReference type="InterPro" id="IPR050863">
    <property type="entry name" value="CenT-Element_Derived"/>
</dbReference>
<evidence type="ECO:0000259" key="6">
    <source>
        <dbReference type="PROSITE" id="PS51253"/>
    </source>
</evidence>
<dbReference type="STRING" id="48709.A0A1D2M1E6"/>
<comment type="caution">
    <text evidence="7">The sequence shown here is derived from an EMBL/GenBank/DDBJ whole genome shotgun (WGS) entry which is preliminary data.</text>
</comment>
<dbReference type="OMA" id="IASCHLQ"/>
<dbReference type="Pfam" id="PF03221">
    <property type="entry name" value="HTH_Tnp_Tc5"/>
    <property type="match status" value="1"/>
</dbReference>
<keyword evidence="3 4" id="KW-0539">Nucleus</keyword>
<dbReference type="SMART" id="SM00674">
    <property type="entry name" value="CENPB"/>
    <property type="match status" value="1"/>
</dbReference>
<gene>
    <name evidence="7" type="ORF">Ocin01_19906</name>
</gene>
<dbReference type="Proteomes" id="UP000094527">
    <property type="component" value="Unassembled WGS sequence"/>
</dbReference>
<name>A0A1D2M1E6_ORCCI</name>